<evidence type="ECO:0000313" key="8">
    <source>
        <dbReference type="EMBL" id="KAF5734774.1"/>
    </source>
</evidence>
<accession>A0A7J7CL39</accession>
<reference evidence="8 9" key="1">
    <citation type="journal article" date="2020" name="Nat. Commun.">
        <title>Genome of Tripterygium wilfordii and identification of cytochrome P450 involved in triptolide biosynthesis.</title>
        <authorList>
            <person name="Tu L."/>
            <person name="Su P."/>
            <person name="Zhang Z."/>
            <person name="Gao L."/>
            <person name="Wang J."/>
            <person name="Hu T."/>
            <person name="Zhou J."/>
            <person name="Zhang Y."/>
            <person name="Zhao Y."/>
            <person name="Liu Y."/>
            <person name="Song Y."/>
            <person name="Tong Y."/>
            <person name="Lu Y."/>
            <person name="Yang J."/>
            <person name="Xu C."/>
            <person name="Jia M."/>
            <person name="Peters R.J."/>
            <person name="Huang L."/>
            <person name="Gao W."/>
        </authorList>
    </citation>
    <scope>NUCLEOTIDE SEQUENCE [LARGE SCALE GENOMIC DNA]</scope>
    <source>
        <strain evidence="9">cv. XIE 37</strain>
        <tissue evidence="8">Leaf</tissue>
    </source>
</reference>
<dbReference type="SUPFAM" id="SSF50978">
    <property type="entry name" value="WD40 repeat-like"/>
    <property type="match status" value="1"/>
</dbReference>
<evidence type="ECO:0000259" key="7">
    <source>
        <dbReference type="PROSITE" id="PS51485"/>
    </source>
</evidence>
<evidence type="ECO:0000256" key="5">
    <source>
        <dbReference type="PROSITE-ProRule" id="PRU00221"/>
    </source>
</evidence>
<dbReference type="InterPro" id="IPR044630">
    <property type="entry name" value="SPA1/2/3/4"/>
</dbReference>
<dbReference type="PROSITE" id="PS50294">
    <property type="entry name" value="WD_REPEATS_REGION"/>
    <property type="match status" value="1"/>
</dbReference>
<evidence type="ECO:0000256" key="4">
    <source>
        <dbReference type="ARBA" id="ARBA00023180"/>
    </source>
</evidence>
<dbReference type="InterPro" id="IPR008972">
    <property type="entry name" value="Cupredoxin"/>
</dbReference>
<dbReference type="SUPFAM" id="SSF56112">
    <property type="entry name" value="Protein kinase-like (PK-like)"/>
    <property type="match status" value="1"/>
</dbReference>
<dbReference type="InterPro" id="IPR001680">
    <property type="entry name" value="WD40_rpt"/>
</dbReference>
<dbReference type="Gene3D" id="2.60.40.420">
    <property type="entry name" value="Cupredoxins - blue copper proteins"/>
    <property type="match status" value="1"/>
</dbReference>
<dbReference type="PANTHER" id="PTHR44218">
    <property type="entry name" value="PROTEIN SPA1-RELATED 2"/>
    <property type="match status" value="1"/>
</dbReference>
<dbReference type="InParanoid" id="A0A7J7CL39"/>
<gene>
    <name evidence="8" type="ORF">HS088_TW15G00266</name>
</gene>
<dbReference type="InterPro" id="IPR003245">
    <property type="entry name" value="Phytocyanin_dom"/>
</dbReference>
<feature type="repeat" description="WD" evidence="5">
    <location>
        <begin position="935"/>
        <end position="975"/>
    </location>
</feature>
<keyword evidence="3" id="KW-1015">Disulfide bond</keyword>
<dbReference type="PANTHER" id="PTHR44218:SF15">
    <property type="entry name" value="PROTEIN SPA1-RELATED 2"/>
    <property type="match status" value="1"/>
</dbReference>
<dbReference type="PROSITE" id="PS50082">
    <property type="entry name" value="WD_REPEATS_2"/>
    <property type="match status" value="3"/>
</dbReference>
<dbReference type="SMART" id="SM00320">
    <property type="entry name" value="WD40"/>
    <property type="match status" value="6"/>
</dbReference>
<dbReference type="InterPro" id="IPR036322">
    <property type="entry name" value="WD40_repeat_dom_sf"/>
</dbReference>
<dbReference type="Gene3D" id="1.10.510.10">
    <property type="entry name" value="Transferase(Phosphotransferase) domain 1"/>
    <property type="match status" value="1"/>
</dbReference>
<feature type="repeat" description="WD" evidence="5">
    <location>
        <begin position="806"/>
        <end position="848"/>
    </location>
</feature>
<dbReference type="InterPro" id="IPR019775">
    <property type="entry name" value="WD40_repeat_CS"/>
</dbReference>
<dbReference type="FunFam" id="2.60.40.420:FF:000034">
    <property type="entry name" value="Cupredoxin superfamily protein"/>
    <property type="match status" value="1"/>
</dbReference>
<dbReference type="EMBL" id="JAAARO010000015">
    <property type="protein sequence ID" value="KAF5734774.1"/>
    <property type="molecule type" value="Genomic_DNA"/>
</dbReference>
<evidence type="ECO:0000313" key="9">
    <source>
        <dbReference type="Proteomes" id="UP000593562"/>
    </source>
</evidence>
<evidence type="ECO:0000256" key="6">
    <source>
        <dbReference type="SAM" id="MobiDB-lite"/>
    </source>
</evidence>
<protein>
    <submittedName>
        <fullName evidence="8">Protein SPA1-RELATED 2</fullName>
    </submittedName>
</protein>
<dbReference type="Gene3D" id="2.130.10.10">
    <property type="entry name" value="YVTN repeat-like/Quinoprotein amine dehydrogenase"/>
    <property type="match status" value="1"/>
</dbReference>
<dbReference type="Pfam" id="PF02298">
    <property type="entry name" value="Cu_bind_like"/>
    <property type="match status" value="1"/>
</dbReference>
<keyword evidence="9" id="KW-1185">Reference proteome</keyword>
<evidence type="ECO:0000256" key="3">
    <source>
        <dbReference type="ARBA" id="ARBA00023157"/>
    </source>
</evidence>
<feature type="repeat" description="WD" evidence="5">
    <location>
        <begin position="849"/>
        <end position="891"/>
    </location>
</feature>
<dbReference type="PRINTS" id="PR00320">
    <property type="entry name" value="GPROTEINBRPT"/>
</dbReference>
<name>A0A7J7CL39_TRIWF</name>
<organism evidence="8 9">
    <name type="scientific">Tripterygium wilfordii</name>
    <name type="common">Thunder God vine</name>
    <dbReference type="NCBI Taxonomy" id="458696"/>
    <lineage>
        <taxon>Eukaryota</taxon>
        <taxon>Viridiplantae</taxon>
        <taxon>Streptophyta</taxon>
        <taxon>Embryophyta</taxon>
        <taxon>Tracheophyta</taxon>
        <taxon>Spermatophyta</taxon>
        <taxon>Magnoliopsida</taxon>
        <taxon>eudicotyledons</taxon>
        <taxon>Gunneridae</taxon>
        <taxon>Pentapetalae</taxon>
        <taxon>rosids</taxon>
        <taxon>fabids</taxon>
        <taxon>Celastrales</taxon>
        <taxon>Celastraceae</taxon>
        <taxon>Tripterygium</taxon>
    </lineage>
</organism>
<dbReference type="PROSITE" id="PS51485">
    <property type="entry name" value="PHYTOCYANIN"/>
    <property type="match status" value="1"/>
</dbReference>
<keyword evidence="2" id="KW-0677">Repeat</keyword>
<sequence>MLNCEGMDEGLVDEVAPVDVAEVAHIHTKESNYPLISENCDIVEPQDLLIHRENDYTESSFDVLANILEGEDVDGRVDYVNASKGRCASPRYMDDAGNMVEELMVRDDSTSNLAVVGTSNNREKLQTRQNRWQNLYQLAGGSGSASSRGNSIQRDDGQAMPSSQEDVGCSSFSEYLVKKPPSDCRNAVMERTDPENKGVISGLPSHGGIRTKILSKSGFSQFFVKNTLNGKGIICSGPPQNYTRIVPKEQNNAKAAVCSVVAPSASMDLNAQNRIPYSCYTRAVPGGSTHNGVNLREWLNARHEVNKTESLNIFRQVLDLVDHFHLQEVALLELQPSSFKLFQSNQVKYLGSTLQGEMSESATDPENPFLGNCLIKRRTLDQGMFPSVGLCAKKQKFSENRNLSTWRPYCPSKYDFKLETANDNESKVADAQNSRDEYDQSHHIFESGIQRKSSGPLAPSTALLQSASIGLQLEEKWYKSPEELTEGVCTISSNIYSLGVLFFELLGRFDSERAHDAAMMDLRHRILPPCFLSENPKEAGFCLWLLYPDPPSRPTTREIVQSQVINGLHNVSLEELSSSIDQDDSESELLLHFLNSLKEHKEKHVVELVQDIRCVQADIGEIERRNCTKRPLIHPFLNNDLLTTRDASSLHTATSSSEAISRSIPKSSPNEMRWVRNINQLEGAYFSMRSKVQHPEIDGSIRPDRDLLRNRENWHSAGDDEVNQNPTDRVGAFFDGLCKYAHFSKFEACGLLRTGDFNNSANVICSLSFDRDEDYLAAAVVSKKIKIFEFSSLLNDSVDIHYPVAEMSNKSRLSCICWNNYIKNYLASTDYDGVVKIWDVSTGQGVFQYGEHDKRAWSVDFSQVHPTKLASGSDDCSVKLWSITEKNCLRTIRNIANICCVQFSGHSTNLLAFGSADYRTYCYDLRNARVPWCVLTGHAKAVSYVKFLDSETLVTASTDNTLKIWDLNKTSSSGLSPDACSLTLRGHTNEKNFVGLSISNGYIACGSETNEVYAYYRSVAMPITSHKFGSIDPKSGKETDDDNGQFVSSVGWRGKSDMIVAANSSGCIKLKALLWLLTISESNCLEKEQKETKGVEMAKVPFTLLALATIACFMVGTAVAETHVVGGDFGWFVPPTKTFYEDWAKGRTFKVGDKLSFPHRTGANNVAEVSKSDYENCSQTGTIRMHAQRNALIDLKIPGDYYFYSGIGLHCEVGQRLHITVSN</sequence>
<evidence type="ECO:0000256" key="2">
    <source>
        <dbReference type="ARBA" id="ARBA00022737"/>
    </source>
</evidence>
<dbReference type="Proteomes" id="UP000593562">
    <property type="component" value="Unassembled WGS sequence"/>
</dbReference>
<feature type="region of interest" description="Disordered" evidence="6">
    <location>
        <begin position="140"/>
        <end position="166"/>
    </location>
</feature>
<keyword evidence="1 5" id="KW-0853">WD repeat</keyword>
<comment type="caution">
    <text evidence="8">The sequence shown here is derived from an EMBL/GenBank/DDBJ whole genome shotgun (WGS) entry which is preliminary data.</text>
</comment>
<dbReference type="GO" id="GO:0009055">
    <property type="term" value="F:electron transfer activity"/>
    <property type="evidence" value="ECO:0007669"/>
    <property type="project" value="InterPro"/>
</dbReference>
<evidence type="ECO:0000256" key="1">
    <source>
        <dbReference type="ARBA" id="ARBA00022574"/>
    </source>
</evidence>
<proteinExistence type="predicted"/>
<dbReference type="FunCoup" id="A0A7J7CL39">
    <property type="interactions" value="1839"/>
</dbReference>
<dbReference type="InterPro" id="IPR015943">
    <property type="entry name" value="WD40/YVTN_repeat-like_dom_sf"/>
</dbReference>
<dbReference type="PROSITE" id="PS00678">
    <property type="entry name" value="WD_REPEATS_1"/>
    <property type="match status" value="2"/>
</dbReference>
<keyword evidence="4" id="KW-0325">Glycoprotein</keyword>
<dbReference type="Pfam" id="PF00400">
    <property type="entry name" value="WD40"/>
    <property type="match status" value="3"/>
</dbReference>
<dbReference type="AlphaFoldDB" id="A0A7J7CL39"/>
<dbReference type="InterPro" id="IPR011009">
    <property type="entry name" value="Kinase-like_dom_sf"/>
</dbReference>
<dbReference type="GO" id="GO:0009640">
    <property type="term" value="P:photomorphogenesis"/>
    <property type="evidence" value="ECO:0007669"/>
    <property type="project" value="InterPro"/>
</dbReference>
<dbReference type="InterPro" id="IPR020472">
    <property type="entry name" value="WD40_PAC1"/>
</dbReference>
<feature type="domain" description="Phytocyanin" evidence="7">
    <location>
        <begin position="1121"/>
        <end position="1223"/>
    </location>
</feature>
<dbReference type="SUPFAM" id="SSF49503">
    <property type="entry name" value="Cupredoxins"/>
    <property type="match status" value="1"/>
</dbReference>